<name>A0A0G4H4D4_9ALVE</name>
<dbReference type="PANTHER" id="PTHR11800">
    <property type="entry name" value="DNA-DIRECTED RNA POLYMERASE"/>
    <property type="match status" value="1"/>
</dbReference>
<dbReference type="InterPro" id="IPR011262">
    <property type="entry name" value="DNA-dir_RNA_pol_insert"/>
</dbReference>
<dbReference type="GO" id="GO:0003899">
    <property type="term" value="F:DNA-directed RNA polymerase activity"/>
    <property type="evidence" value="ECO:0007669"/>
    <property type="project" value="InterPro"/>
</dbReference>
<dbReference type="AlphaFoldDB" id="A0A0G4H4D4"/>
<proteinExistence type="inferred from homology"/>
<dbReference type="SMART" id="SM00662">
    <property type="entry name" value="RPOLD"/>
    <property type="match status" value="1"/>
</dbReference>
<dbReference type="PhylomeDB" id="A0A0G4H4D4"/>
<comment type="similarity">
    <text evidence="3">Belongs to the archaeal Rpo3/eukaryotic RPB3 RNA polymerase subunit family.</text>
</comment>
<dbReference type="GO" id="GO:0005666">
    <property type="term" value="C:RNA polymerase III complex"/>
    <property type="evidence" value="ECO:0007669"/>
    <property type="project" value="TreeGrafter"/>
</dbReference>
<accession>A0A0G4H4D4</accession>
<dbReference type="SUPFAM" id="SSF56553">
    <property type="entry name" value="Insert subdomain of RNA polymerase alpha subunit"/>
    <property type="match status" value="1"/>
</dbReference>
<dbReference type="Gene3D" id="2.170.120.12">
    <property type="entry name" value="DNA-directed RNA polymerase, insert domain"/>
    <property type="match status" value="1"/>
</dbReference>
<protein>
    <recommendedName>
        <fullName evidence="5">DNA-directed RNA polymerase RpoA/D/Rpb3-type domain-containing protein</fullName>
    </recommendedName>
</protein>
<keyword evidence="2" id="KW-0804">Transcription</keyword>
<evidence type="ECO:0000313" key="6">
    <source>
        <dbReference type="EMBL" id="CEM38632.1"/>
    </source>
</evidence>
<dbReference type="GO" id="GO:0005736">
    <property type="term" value="C:RNA polymerase I complex"/>
    <property type="evidence" value="ECO:0007669"/>
    <property type="project" value="TreeGrafter"/>
</dbReference>
<feature type="compositionally biased region" description="Basic and acidic residues" evidence="4">
    <location>
        <begin position="1"/>
        <end position="18"/>
    </location>
</feature>
<evidence type="ECO:0000256" key="2">
    <source>
        <dbReference type="ARBA" id="ARBA00023163"/>
    </source>
</evidence>
<dbReference type="PANTHER" id="PTHR11800:SF13">
    <property type="entry name" value="DNA-DIRECTED RNA POLYMERASES I AND III SUBUNIT RPAC1"/>
    <property type="match status" value="1"/>
</dbReference>
<reference evidence="6" key="1">
    <citation type="submission" date="2014-11" db="EMBL/GenBank/DDBJ databases">
        <authorList>
            <person name="Otto D Thomas"/>
            <person name="Naeem Raeece"/>
        </authorList>
    </citation>
    <scope>NUCLEOTIDE SEQUENCE</scope>
</reference>
<evidence type="ECO:0000256" key="3">
    <source>
        <dbReference type="ARBA" id="ARBA00025804"/>
    </source>
</evidence>
<sequence length="405" mass="45561">MPVKVKKEEETGLPKLEETAPSSSSAAGAERDAPKDQVSSELDPCGILHGFQLKFPDNCISDNGLTLSFEIRGVHVGVVNALRRAIIAEVPTVMVDTIHIFQNTSDFSDWKINHRVALTPLVIDPDNLEHWYYKNTEPELKVYTEKNGVNFRLHVVGTEDMRKVYSRDLKWAPRTNAERQKWKRDPPRVANPDILLAVLFKGQEIDLHAIATKGKGKMHTKWSPVGTASYQMMPDISFPRGSFFPEKMAEDLVKCCPTGVFELGEEHSAEGGGRKKGKTKVKAEERQKTTATHSAAAGATESAEEEDIEDFGGLRLREVKVRDPYKCTSCKNCTEEYPNHVKLKKVTDRFKFTVESVGSLPVDRIVKDGLRVLWQKNDDVLQDVIGLDKAKYDKTLCHVKKRDED</sequence>
<keyword evidence="1" id="KW-0240">DNA-directed RNA polymerase</keyword>
<dbReference type="InterPro" id="IPR011263">
    <property type="entry name" value="DNA-dir_RNA_pol_RpoA/D/Rpb3"/>
</dbReference>
<dbReference type="InterPro" id="IPR036603">
    <property type="entry name" value="RBP11-like"/>
</dbReference>
<evidence type="ECO:0000256" key="4">
    <source>
        <dbReference type="SAM" id="MobiDB-lite"/>
    </source>
</evidence>
<dbReference type="HAMAP" id="MF_00320">
    <property type="entry name" value="RNApol_arch_Rpo3"/>
    <property type="match status" value="1"/>
</dbReference>
<organism evidence="6">
    <name type="scientific">Chromera velia CCMP2878</name>
    <dbReference type="NCBI Taxonomy" id="1169474"/>
    <lineage>
        <taxon>Eukaryota</taxon>
        <taxon>Sar</taxon>
        <taxon>Alveolata</taxon>
        <taxon>Colpodellida</taxon>
        <taxon>Chromeraceae</taxon>
        <taxon>Chromera</taxon>
    </lineage>
</organism>
<dbReference type="InterPro" id="IPR036643">
    <property type="entry name" value="RNApol_insert_sf"/>
</dbReference>
<dbReference type="Pfam" id="PF01000">
    <property type="entry name" value="RNA_pol_A_bac"/>
    <property type="match status" value="1"/>
</dbReference>
<gene>
    <name evidence="6" type="ORF">Cvel_24657</name>
</gene>
<dbReference type="InterPro" id="IPR050518">
    <property type="entry name" value="Rpo3/RPB3_RNA_Pol_subunit"/>
</dbReference>
<dbReference type="VEuPathDB" id="CryptoDB:Cvel_24657"/>
<dbReference type="GO" id="GO:0006351">
    <property type="term" value="P:DNA-templated transcription"/>
    <property type="evidence" value="ECO:0007669"/>
    <property type="project" value="InterPro"/>
</dbReference>
<feature type="region of interest" description="Disordered" evidence="4">
    <location>
        <begin position="266"/>
        <end position="307"/>
    </location>
</feature>
<dbReference type="Pfam" id="PF01193">
    <property type="entry name" value="RNA_pol_L"/>
    <property type="match status" value="1"/>
</dbReference>
<dbReference type="EMBL" id="CDMZ01001870">
    <property type="protein sequence ID" value="CEM38632.1"/>
    <property type="molecule type" value="Genomic_DNA"/>
</dbReference>
<evidence type="ECO:0000256" key="1">
    <source>
        <dbReference type="ARBA" id="ARBA00022478"/>
    </source>
</evidence>
<feature type="domain" description="DNA-directed RNA polymerase RpoA/D/Rpb3-type" evidence="5">
    <location>
        <begin position="66"/>
        <end position="383"/>
    </location>
</feature>
<dbReference type="SUPFAM" id="SSF55257">
    <property type="entry name" value="RBP11-like subunits of RNA polymerase"/>
    <property type="match status" value="1"/>
</dbReference>
<feature type="compositionally biased region" description="Low complexity" evidence="4">
    <location>
        <begin position="289"/>
        <end position="301"/>
    </location>
</feature>
<dbReference type="InterPro" id="IPR022842">
    <property type="entry name" value="RNAP_Rpo3/Rpb3/RPAC1"/>
</dbReference>
<dbReference type="Gene3D" id="3.30.1360.10">
    <property type="entry name" value="RNA polymerase, RBP11-like subunit"/>
    <property type="match status" value="2"/>
</dbReference>
<evidence type="ECO:0000259" key="5">
    <source>
        <dbReference type="SMART" id="SM00662"/>
    </source>
</evidence>
<dbReference type="GO" id="GO:0046983">
    <property type="term" value="F:protein dimerization activity"/>
    <property type="evidence" value="ECO:0007669"/>
    <property type="project" value="InterPro"/>
</dbReference>
<feature type="region of interest" description="Disordered" evidence="4">
    <location>
        <begin position="1"/>
        <end position="39"/>
    </location>
</feature>